<dbReference type="Pfam" id="PF03354">
    <property type="entry name" value="TerL_ATPase"/>
    <property type="match status" value="1"/>
</dbReference>
<dbReference type="Gene3D" id="3.40.50.300">
    <property type="entry name" value="P-loop containing nucleotide triphosphate hydrolases"/>
    <property type="match status" value="1"/>
</dbReference>
<proteinExistence type="predicted"/>
<evidence type="ECO:0000259" key="1">
    <source>
        <dbReference type="Pfam" id="PF03354"/>
    </source>
</evidence>
<dbReference type="PANTHER" id="PTHR41287:SF1">
    <property type="entry name" value="PROTEIN YMFN"/>
    <property type="match status" value="1"/>
</dbReference>
<feature type="domain" description="Terminase large subunit-like ATPase" evidence="1">
    <location>
        <begin position="85"/>
        <end position="245"/>
    </location>
</feature>
<evidence type="ECO:0000313" key="3">
    <source>
        <dbReference type="Proteomes" id="UP000187059"/>
    </source>
</evidence>
<organism evidence="2 3">
    <name type="scientific">Salipiger abyssi</name>
    <dbReference type="NCBI Taxonomy" id="1250539"/>
    <lineage>
        <taxon>Bacteria</taxon>
        <taxon>Pseudomonadati</taxon>
        <taxon>Pseudomonadota</taxon>
        <taxon>Alphaproteobacteria</taxon>
        <taxon>Rhodobacterales</taxon>
        <taxon>Roseobacteraceae</taxon>
        <taxon>Salipiger</taxon>
    </lineage>
</organism>
<dbReference type="Proteomes" id="UP000187059">
    <property type="component" value="Chromosome"/>
</dbReference>
<dbReference type="InterPro" id="IPR005021">
    <property type="entry name" value="Terminase_largesu-like"/>
</dbReference>
<dbReference type="KEGG" id="paby:Ga0080574_TMP902"/>
<evidence type="ECO:0000313" key="2">
    <source>
        <dbReference type="EMBL" id="APZ51236.1"/>
    </source>
</evidence>
<dbReference type="InterPro" id="IPR027417">
    <property type="entry name" value="P-loop_NTPase"/>
</dbReference>
<dbReference type="InterPro" id="IPR046461">
    <property type="entry name" value="TerL_ATPase"/>
</dbReference>
<dbReference type="OrthoDB" id="9760250at2"/>
<reference evidence="2 3" key="1">
    <citation type="submission" date="2016-04" db="EMBL/GenBank/DDBJ databases">
        <title>Deep-sea bacteria in the southern Pacific.</title>
        <authorList>
            <person name="Tang K."/>
        </authorList>
    </citation>
    <scope>NUCLEOTIDE SEQUENCE [LARGE SCALE GENOMIC DNA]</scope>
    <source>
        <strain evidence="2 3">JLT2014</strain>
    </source>
</reference>
<gene>
    <name evidence="2" type="ORF">Ga0080574_TMP902</name>
</gene>
<dbReference type="AlphaFoldDB" id="A0A1P8UPB1"/>
<protein>
    <submittedName>
        <fullName evidence="2">Phage terminase-like protein, large subunit</fullName>
    </submittedName>
</protein>
<dbReference type="EMBL" id="CP015093">
    <property type="protein sequence ID" value="APZ51236.1"/>
    <property type="molecule type" value="Genomic_DNA"/>
</dbReference>
<dbReference type="RefSeq" id="WP_076695596.1">
    <property type="nucleotide sequence ID" value="NZ_CP015093.1"/>
</dbReference>
<accession>A0A1P8UPB1</accession>
<keyword evidence="3" id="KW-1185">Reference proteome</keyword>
<sequence>MEGAEALFDPAWSTAVPDWEARIVAGRSLLPDLPLFDAVADKALRIFKRLRVPDLIGTPTYGEVCEDWVFDLVRVIFGSYDPDLKKRMLQEFFLLVPKKNGKSAIAAAIIVTAAIMNERPQAELLLIAPTQKIAGIAFKQAKNMIALDADLVRLFRVQNHLKEITHHVTGAVIMILSADGDVVTGSKGTFILVDETHVLGSKPKAPDIFVELRGGLASRPEGFLLQITTQSKDRPTGQWEKELETARAVRDGRIDLPMLAVLYELPAKMAEAEAWRDPKTWGMVNPNLERSVSRAYLQREMRKAEEDGPEALALFASQHLNVQIGLGLKSGRWVGADYWPTAARADLDLARILASSEVCVVGIDGGGLDDLLGLFVLGRHAETSRWQGWARAWADRDVLTLRKKIAPELVALEQAGELILVDNIEEEANPEIVEICARIRDAGLFPEQDGIGMDPEGVGSIIDALVEAGFRIEDIRAISQGYKLNAAIKTAPVKLKNGSMVHGGQRIMTWCVGNARTEARGNAVIVTKAQSGSAKIDPLMAMFNSVMLMSWNPVAHRRGNLNDFLNNPVMAI</sequence>
<dbReference type="PANTHER" id="PTHR41287">
    <property type="match status" value="1"/>
</dbReference>
<name>A0A1P8UPB1_9RHOB</name>
<dbReference type="STRING" id="1250539.Ga0080574_TMP902"/>